<feature type="region of interest" description="Disordered" evidence="1">
    <location>
        <begin position="1"/>
        <end position="647"/>
    </location>
</feature>
<sequence length="647" mass="70790">LRPEQPVLRRVDSRTFFPAPPQQRPTNSFNPNFQPQNWPRPPPSGYRPPGPNPGQFRPQIRREEEPYEPQQNPDSLERRKSVSFNPNLNQSQQNSTPLQPRPQGIVRRPSPWALLKEKLPTDGSGQFIPPGPRPPLFEFRKMQTPDQKVDEPRSPNPNMVNSSPPPNMVNSPPPPPNMSPQNPMFNGRPGENMRPMPPGMVGKPMQPRPPSEGRESPAPPYQRMMSGERKTPPDLIRADSRTYDPRVNSPQGPGNPPRVGGMTPGPPRSPRPPGDDDDDVVTTPDRMSAGRGTPPMRPLSGNRPGENVDFSRTYTKMQPDVRNAGNVQSPPPMMRPDSRLSNDGRSPLAMMDNRSEVKSVSRPLSTESMRPEVLGSRPPSSMGGESQGGRPLMSADSMRSPSVEMQQGSRPQSTTESHQRPPSGADSRPMSELRRSGQSFSSPPQSPKPNEQDQRTLSRQSSLSQAEEKQKNGSRGPTPASHATSGKTTPAESDHNSSSKTPDPDSGVEQKTDESRSMSRTDSQLSLTPGPNSTSAEQSRTATPNVARQTPSIDETDKQAPLNGVESNKAERPKSLSRTPSRNDSETVNGSPDKDGRKTPSGRISRNASAKSKSGDRSDLKSPLQRQLSLKRPKSGVKTPDGDHDSG</sequence>
<feature type="compositionally biased region" description="Polar residues" evidence="1">
    <location>
        <begin position="520"/>
        <end position="553"/>
    </location>
</feature>
<feature type="compositionally biased region" description="Pro residues" evidence="1">
    <location>
        <begin position="38"/>
        <end position="52"/>
    </location>
</feature>
<reference evidence="2" key="1">
    <citation type="submission" date="2015-12" db="EMBL/GenBank/DDBJ databases">
        <title>De novo transcriptome assembly of four potential Pierce s Disease insect vectors from Arizona vineyards.</title>
        <authorList>
            <person name="Tassone E.E."/>
        </authorList>
    </citation>
    <scope>NUCLEOTIDE SEQUENCE</scope>
</reference>
<feature type="compositionally biased region" description="Polar residues" evidence="1">
    <location>
        <begin position="24"/>
        <end position="37"/>
    </location>
</feature>
<evidence type="ECO:0000313" key="2">
    <source>
        <dbReference type="EMBL" id="JAS17813.1"/>
    </source>
</evidence>
<feature type="compositionally biased region" description="Basic and acidic residues" evidence="1">
    <location>
        <begin position="138"/>
        <end position="153"/>
    </location>
</feature>
<proteinExistence type="predicted"/>
<feature type="compositionally biased region" description="Polar residues" evidence="1">
    <location>
        <begin position="481"/>
        <end position="491"/>
    </location>
</feature>
<feature type="compositionally biased region" description="Basic and acidic residues" evidence="1">
    <location>
        <begin position="508"/>
        <end position="519"/>
    </location>
</feature>
<feature type="compositionally biased region" description="Polar residues" evidence="1">
    <location>
        <begin position="602"/>
        <end position="612"/>
    </location>
</feature>
<organism evidence="2">
    <name type="scientific">Clastoptera arizonana</name>
    <name type="common">Arizona spittle bug</name>
    <dbReference type="NCBI Taxonomy" id="38151"/>
    <lineage>
        <taxon>Eukaryota</taxon>
        <taxon>Metazoa</taxon>
        <taxon>Ecdysozoa</taxon>
        <taxon>Arthropoda</taxon>
        <taxon>Hexapoda</taxon>
        <taxon>Insecta</taxon>
        <taxon>Pterygota</taxon>
        <taxon>Neoptera</taxon>
        <taxon>Paraneoptera</taxon>
        <taxon>Hemiptera</taxon>
        <taxon>Auchenorrhyncha</taxon>
        <taxon>Cercopoidea</taxon>
        <taxon>Clastopteridae</taxon>
        <taxon>Clastoptera</taxon>
    </lineage>
</organism>
<name>A0A1B6CX78_9HEMI</name>
<accession>A0A1B6CX78</accession>
<dbReference type="AlphaFoldDB" id="A0A1B6CX78"/>
<feature type="non-terminal residue" evidence="2">
    <location>
        <position position="1"/>
    </location>
</feature>
<feature type="compositionally biased region" description="Basic and acidic residues" evidence="1">
    <location>
        <begin position="226"/>
        <end position="244"/>
    </location>
</feature>
<feature type="compositionally biased region" description="Pro residues" evidence="1">
    <location>
        <begin position="163"/>
        <end position="178"/>
    </location>
</feature>
<feature type="non-terminal residue" evidence="2">
    <location>
        <position position="647"/>
    </location>
</feature>
<feature type="compositionally biased region" description="Polar residues" evidence="1">
    <location>
        <begin position="397"/>
        <end position="416"/>
    </location>
</feature>
<evidence type="ECO:0000256" key="1">
    <source>
        <dbReference type="SAM" id="MobiDB-lite"/>
    </source>
</evidence>
<feature type="compositionally biased region" description="Polar residues" evidence="1">
    <location>
        <begin position="82"/>
        <end position="98"/>
    </location>
</feature>
<gene>
    <name evidence="2" type="ORF">g.43858</name>
</gene>
<feature type="compositionally biased region" description="Polar residues" evidence="1">
    <location>
        <begin position="576"/>
        <end position="590"/>
    </location>
</feature>
<protein>
    <submittedName>
        <fullName evidence="2">Uncharacterized protein</fullName>
    </submittedName>
</protein>
<dbReference type="EMBL" id="GEDC01019485">
    <property type="protein sequence ID" value="JAS17813.1"/>
    <property type="molecule type" value="Transcribed_RNA"/>
</dbReference>
<feature type="compositionally biased region" description="Basic and acidic residues" evidence="1">
    <location>
        <begin position="1"/>
        <end position="13"/>
    </location>
</feature>